<evidence type="ECO:0000256" key="4">
    <source>
        <dbReference type="ARBA" id="ARBA00022900"/>
    </source>
</evidence>
<dbReference type="InterPro" id="IPR000421">
    <property type="entry name" value="FA58C"/>
</dbReference>
<dbReference type="SUPFAM" id="SSF100895">
    <property type="entry name" value="Kazal-type serine protease inhibitors"/>
    <property type="match status" value="3"/>
</dbReference>
<dbReference type="SMART" id="SM00131">
    <property type="entry name" value="KU"/>
    <property type="match status" value="1"/>
</dbReference>
<dbReference type="InterPro" id="IPR008979">
    <property type="entry name" value="Galactose-bd-like_sf"/>
</dbReference>
<dbReference type="AlphaFoldDB" id="A0A3M6V5S7"/>
<evidence type="ECO:0000259" key="9">
    <source>
        <dbReference type="PROSITE" id="PS50279"/>
    </source>
</evidence>
<dbReference type="PROSITE" id="PS50022">
    <property type="entry name" value="FA58C_3"/>
    <property type="match status" value="2"/>
</dbReference>
<keyword evidence="6" id="KW-0166">Nematocyst</keyword>
<evidence type="ECO:0000256" key="5">
    <source>
        <dbReference type="ARBA" id="ARBA00023157"/>
    </source>
</evidence>
<feature type="domain" description="F5/8 type C" evidence="8">
    <location>
        <begin position="1"/>
        <end position="145"/>
    </location>
</feature>
<evidence type="ECO:0000256" key="1">
    <source>
        <dbReference type="ARBA" id="ARBA00004532"/>
    </source>
</evidence>
<dbReference type="Pfam" id="PF00754">
    <property type="entry name" value="F5_F8_type_C"/>
    <property type="match status" value="1"/>
</dbReference>
<dbReference type="InterPro" id="IPR020901">
    <property type="entry name" value="Prtase_inh_Kunz-CS"/>
</dbReference>
<evidence type="ECO:0000313" key="11">
    <source>
        <dbReference type="EMBL" id="RMX61237.1"/>
    </source>
</evidence>
<dbReference type="FunFam" id="3.30.60.30:FF:000049">
    <property type="entry name" value="Predicted protein"/>
    <property type="match status" value="1"/>
</dbReference>
<dbReference type="Gene3D" id="4.10.410.10">
    <property type="entry name" value="Pancreatic trypsin inhibitor Kunitz domain"/>
    <property type="match status" value="1"/>
</dbReference>
<keyword evidence="4" id="KW-0722">Serine protease inhibitor</keyword>
<accession>A0A3M6V5S7</accession>
<dbReference type="CDD" id="cd00109">
    <property type="entry name" value="Kunitz-type"/>
    <property type="match status" value="1"/>
</dbReference>
<sequence length="605" mass="68152">MSATSELDKNHTARDGWLTNIDVLRSLKTLNGFIDSSWCATPSFDLRAQHLQVDLPRAYSMSAISTQGAVSEKSWVSSYLVHYHNGKAFNPLTDIKGQIKEFKGNTDQSSIVRHWLMPHMYGKIVRFYPTSYVGRLCMSVEIHGCSSKDLSMWHIPREQYEKEKPIRCNLPKQPGNCMASLRKWFFNNKTRQCEPFSYGGCNGNLNNFHTEDICRQECSVFEKCKKRCSAPFSSCVKNERGEEKCECIQECPKIIEHVCGSDGVTSVQLLPTEVLFQIYKEFKGNTDPSSTVHHWLKPRLDARFVRFSPTSFTGQRCMRVELYGCKMSHLNTGSKSVTEGLGCKTKCAAPFSFCVKHKGNEEKCECIQECPYFLKQVCGSDDVTYDNECLLKKTACEKNREITIKKNGTCTGCNKNCSAPFSRCVKDGRNREKCICNQECPKILKQVCGSDFVTYGNECLLKKTACVEEKELTVLKKGACAGASTVCENGPCPPFATCVESDNGNRCACPWCSHNRTRKICGSDWRTYKNFCELKRYACENNKHISVVSRGECEVSFFEANPEEKPAKQEKSSGFMKKIYISGIAVLILGVVIAIAMCASQPKNR</sequence>
<evidence type="ECO:0000259" key="8">
    <source>
        <dbReference type="PROSITE" id="PS50022"/>
    </source>
</evidence>
<feature type="transmembrane region" description="Helical" evidence="7">
    <location>
        <begin position="579"/>
        <end position="599"/>
    </location>
</feature>
<dbReference type="InterPro" id="IPR002350">
    <property type="entry name" value="Kazal_dom"/>
</dbReference>
<dbReference type="OrthoDB" id="5945585at2759"/>
<dbReference type="PANTHER" id="PTHR10913">
    <property type="entry name" value="FOLLISTATIN-RELATED"/>
    <property type="match status" value="1"/>
</dbReference>
<dbReference type="GO" id="GO:0030154">
    <property type="term" value="P:cell differentiation"/>
    <property type="evidence" value="ECO:0007669"/>
    <property type="project" value="TreeGrafter"/>
</dbReference>
<keyword evidence="7" id="KW-1133">Transmembrane helix</keyword>
<dbReference type="PROSITE" id="PS50279">
    <property type="entry name" value="BPTI_KUNITZ_2"/>
    <property type="match status" value="1"/>
</dbReference>
<protein>
    <recommendedName>
        <fullName evidence="13">Agrin</fullName>
    </recommendedName>
</protein>
<dbReference type="InterPro" id="IPR036058">
    <property type="entry name" value="Kazal_dom_sf"/>
</dbReference>
<comment type="similarity">
    <text evidence="2">Belongs to the venom Kunitz-type family. Sea anemone type 2 potassium channel toxin subfamily.</text>
</comment>
<dbReference type="Gene3D" id="3.30.60.30">
    <property type="match status" value="3"/>
</dbReference>
<dbReference type="InterPro" id="IPR050653">
    <property type="entry name" value="Prot_Inhib_GrowthFact_Antg"/>
</dbReference>
<dbReference type="CDD" id="cd00104">
    <property type="entry name" value="KAZAL_FS"/>
    <property type="match status" value="3"/>
</dbReference>
<feature type="domain" description="Kazal-like" evidence="10">
    <location>
        <begin position="508"/>
        <end position="555"/>
    </location>
</feature>
<evidence type="ECO:0000256" key="6">
    <source>
        <dbReference type="ARBA" id="ARBA00023331"/>
    </source>
</evidence>
<keyword evidence="7" id="KW-0812">Transmembrane</keyword>
<reference evidence="11 12" key="1">
    <citation type="journal article" date="2018" name="Sci. Rep.">
        <title>Comparative analysis of the Pocillopora damicornis genome highlights role of immune system in coral evolution.</title>
        <authorList>
            <person name="Cunning R."/>
            <person name="Bay R.A."/>
            <person name="Gillette P."/>
            <person name="Baker A.C."/>
            <person name="Traylor-Knowles N."/>
        </authorList>
    </citation>
    <scope>NUCLEOTIDE SEQUENCE [LARGE SCALE GENOMIC DNA]</scope>
    <source>
        <strain evidence="11">RSMAS</strain>
        <tissue evidence="11">Whole animal</tissue>
    </source>
</reference>
<feature type="domain" description="Kazal-like" evidence="10">
    <location>
        <begin position="365"/>
        <end position="412"/>
    </location>
</feature>
<keyword evidence="7" id="KW-0472">Membrane</keyword>
<dbReference type="InterPro" id="IPR036880">
    <property type="entry name" value="Kunitz_BPTI_sf"/>
</dbReference>
<dbReference type="SUPFAM" id="SSF49785">
    <property type="entry name" value="Galactose-binding domain-like"/>
    <property type="match status" value="2"/>
</dbReference>
<dbReference type="EMBL" id="RCHS01000065">
    <property type="protein sequence ID" value="RMX61237.1"/>
    <property type="molecule type" value="Genomic_DNA"/>
</dbReference>
<evidence type="ECO:0000259" key="10">
    <source>
        <dbReference type="PROSITE" id="PS51465"/>
    </source>
</evidence>
<keyword evidence="12" id="KW-1185">Reference proteome</keyword>
<name>A0A3M6V5S7_POCDA</name>
<evidence type="ECO:0000256" key="7">
    <source>
        <dbReference type="SAM" id="Phobius"/>
    </source>
</evidence>
<evidence type="ECO:0000256" key="2">
    <source>
        <dbReference type="ARBA" id="ARBA00007226"/>
    </source>
</evidence>
<dbReference type="SUPFAM" id="SSF57362">
    <property type="entry name" value="BPTI-like"/>
    <property type="match status" value="1"/>
</dbReference>
<dbReference type="SMART" id="SM00280">
    <property type="entry name" value="KAZAL"/>
    <property type="match status" value="4"/>
</dbReference>
<dbReference type="PRINTS" id="PR00759">
    <property type="entry name" value="BASICPTASE"/>
</dbReference>
<dbReference type="PROSITE" id="PS01286">
    <property type="entry name" value="FA58C_2"/>
    <property type="match status" value="1"/>
</dbReference>
<evidence type="ECO:0000313" key="12">
    <source>
        <dbReference type="Proteomes" id="UP000275408"/>
    </source>
</evidence>
<proteinExistence type="inferred from homology"/>
<dbReference type="PANTHER" id="PTHR10913:SF45">
    <property type="entry name" value="FOLLISTATIN, ISOFORM A-RELATED"/>
    <property type="match status" value="1"/>
</dbReference>
<organism evidence="11 12">
    <name type="scientific">Pocillopora damicornis</name>
    <name type="common">Cauliflower coral</name>
    <name type="synonym">Millepora damicornis</name>
    <dbReference type="NCBI Taxonomy" id="46731"/>
    <lineage>
        <taxon>Eukaryota</taxon>
        <taxon>Metazoa</taxon>
        <taxon>Cnidaria</taxon>
        <taxon>Anthozoa</taxon>
        <taxon>Hexacorallia</taxon>
        <taxon>Scleractinia</taxon>
        <taxon>Astrocoeniina</taxon>
        <taxon>Pocilloporidae</taxon>
        <taxon>Pocillopora</taxon>
    </lineage>
</organism>
<dbReference type="Proteomes" id="UP000275408">
    <property type="component" value="Unassembled WGS sequence"/>
</dbReference>
<evidence type="ECO:0008006" key="13">
    <source>
        <dbReference type="Google" id="ProtNLM"/>
    </source>
</evidence>
<dbReference type="GO" id="GO:0004867">
    <property type="term" value="F:serine-type endopeptidase inhibitor activity"/>
    <property type="evidence" value="ECO:0007669"/>
    <property type="project" value="UniProtKB-KW"/>
</dbReference>
<feature type="domain" description="BPTI/Kunitz inhibitor" evidence="9">
    <location>
        <begin position="168"/>
        <end position="218"/>
    </location>
</feature>
<feature type="domain" description="Kazal-like" evidence="10">
    <location>
        <begin position="435"/>
        <end position="482"/>
    </location>
</feature>
<dbReference type="InterPro" id="IPR002223">
    <property type="entry name" value="Kunitz_BPTI"/>
</dbReference>
<dbReference type="Pfam" id="PF07648">
    <property type="entry name" value="Kazal_2"/>
    <property type="match status" value="4"/>
</dbReference>
<feature type="domain" description="F5/8 type C" evidence="8">
    <location>
        <begin position="282"/>
        <end position="325"/>
    </location>
</feature>
<dbReference type="PROSITE" id="PS51465">
    <property type="entry name" value="KAZAL_2"/>
    <property type="match status" value="3"/>
</dbReference>
<dbReference type="Pfam" id="PF00014">
    <property type="entry name" value="Kunitz_BPTI"/>
    <property type="match status" value="1"/>
</dbReference>
<gene>
    <name evidence="11" type="ORF">pdam_00007380</name>
</gene>
<dbReference type="GO" id="GO:0005576">
    <property type="term" value="C:extracellular region"/>
    <property type="evidence" value="ECO:0007669"/>
    <property type="project" value="TreeGrafter"/>
</dbReference>
<comment type="subcellular location">
    <subcellularLocation>
        <location evidence="1">Nematocyst</location>
    </subcellularLocation>
</comment>
<dbReference type="PROSITE" id="PS00280">
    <property type="entry name" value="BPTI_KUNITZ_1"/>
    <property type="match status" value="1"/>
</dbReference>
<keyword evidence="3" id="KW-0646">Protease inhibitor</keyword>
<comment type="caution">
    <text evidence="11">The sequence shown here is derived from an EMBL/GenBank/DDBJ whole genome shotgun (WGS) entry which is preliminary data.</text>
</comment>
<dbReference type="GO" id="GO:0042151">
    <property type="term" value="C:nematocyst"/>
    <property type="evidence" value="ECO:0007669"/>
    <property type="project" value="UniProtKB-SubCell"/>
</dbReference>
<evidence type="ECO:0000256" key="3">
    <source>
        <dbReference type="ARBA" id="ARBA00022690"/>
    </source>
</evidence>
<keyword evidence="5" id="KW-1015">Disulfide bond</keyword>
<dbReference type="Gene3D" id="2.60.120.260">
    <property type="entry name" value="Galactose-binding domain-like"/>
    <property type="match status" value="2"/>
</dbReference>